<keyword evidence="5" id="KW-1185">Reference proteome</keyword>
<dbReference type="Pfam" id="PF02581">
    <property type="entry name" value="TMP-TENI"/>
    <property type="match status" value="1"/>
</dbReference>
<evidence type="ECO:0000256" key="2">
    <source>
        <dbReference type="ARBA" id="ARBA00022977"/>
    </source>
</evidence>
<dbReference type="Gene3D" id="3.20.20.70">
    <property type="entry name" value="Aldolase class I"/>
    <property type="match status" value="1"/>
</dbReference>
<evidence type="ECO:0000313" key="5">
    <source>
        <dbReference type="Proteomes" id="UP001210261"/>
    </source>
</evidence>
<dbReference type="Proteomes" id="UP001210261">
    <property type="component" value="Unassembled WGS sequence"/>
</dbReference>
<sequence>MKNLHGIYAISDEKLTPYAIIKEQLLSACDDIVCFQLRDKSSDDLSLESWCVELGDICASFGVNFIINDRVELAIKMKSNGLHVGTKDNGELYSLDELKCIRDRFHGILGVSCYGDINLALQAKSIGANYVAFGACFKSQTKQNVQQINLDIFNKIEGISTCAIGGICANNAGMLKKASMIASISYIWNGDIKENLHKLRNSWEENG</sequence>
<gene>
    <name evidence="4" type="ORF">PF021_00880</name>
</gene>
<dbReference type="RefSeq" id="WP_271020520.1">
    <property type="nucleotide sequence ID" value="NZ_JAQHXR010000001.1"/>
</dbReference>
<dbReference type="EMBL" id="JAQHXR010000001">
    <property type="protein sequence ID" value="MDA3968226.1"/>
    <property type="molecule type" value="Genomic_DNA"/>
</dbReference>
<dbReference type="PANTHER" id="PTHR20857:SF23">
    <property type="entry name" value="THIAMINE BIOSYNTHETIC BIFUNCTIONAL ENZYME"/>
    <property type="match status" value="1"/>
</dbReference>
<comment type="pathway">
    <text evidence="1">Cofactor biosynthesis; thiamine diphosphate biosynthesis.</text>
</comment>
<dbReference type="InterPro" id="IPR022998">
    <property type="entry name" value="ThiamineP_synth_TenI"/>
</dbReference>
<reference evidence="4 5" key="1">
    <citation type="submission" date="2023-01" db="EMBL/GenBank/DDBJ databases">
        <title>Description of Helicobacter ibis sp. nov. isolated from faecal droppings of black-faced ibis (Theristicus melanopis).</title>
        <authorList>
            <person name="Lopez-Cantillo M."/>
            <person name="Vidal-Veuthey B."/>
            <person name="Mella A."/>
            <person name="De La Haba R."/>
            <person name="Collado L."/>
        </authorList>
    </citation>
    <scope>NUCLEOTIDE SEQUENCE [LARGE SCALE GENOMIC DNA]</scope>
    <source>
        <strain evidence="4 5">A82</strain>
    </source>
</reference>
<evidence type="ECO:0000259" key="3">
    <source>
        <dbReference type="Pfam" id="PF02581"/>
    </source>
</evidence>
<name>A0ABT4VBZ8_9HELI</name>
<proteinExistence type="predicted"/>
<accession>A0ABT4VBZ8</accession>
<evidence type="ECO:0000313" key="4">
    <source>
        <dbReference type="EMBL" id="MDA3968226.1"/>
    </source>
</evidence>
<dbReference type="InterPro" id="IPR036206">
    <property type="entry name" value="ThiamineP_synth_sf"/>
</dbReference>
<organism evidence="4 5">
    <name type="scientific">Helicobacter ibis</name>
    <dbReference type="NCBI Taxonomy" id="2962633"/>
    <lineage>
        <taxon>Bacteria</taxon>
        <taxon>Pseudomonadati</taxon>
        <taxon>Campylobacterota</taxon>
        <taxon>Epsilonproteobacteria</taxon>
        <taxon>Campylobacterales</taxon>
        <taxon>Helicobacteraceae</taxon>
        <taxon>Helicobacter</taxon>
    </lineage>
</organism>
<keyword evidence="2" id="KW-0784">Thiamine biosynthesis</keyword>
<dbReference type="SUPFAM" id="SSF51391">
    <property type="entry name" value="Thiamin phosphate synthase"/>
    <property type="match status" value="1"/>
</dbReference>
<evidence type="ECO:0000256" key="1">
    <source>
        <dbReference type="ARBA" id="ARBA00004948"/>
    </source>
</evidence>
<feature type="domain" description="Thiamine phosphate synthase/TenI" evidence="3">
    <location>
        <begin position="7"/>
        <end position="186"/>
    </location>
</feature>
<dbReference type="PANTHER" id="PTHR20857">
    <property type="entry name" value="THIAMINE-PHOSPHATE PYROPHOSPHORYLASE"/>
    <property type="match status" value="1"/>
</dbReference>
<dbReference type="InterPro" id="IPR013785">
    <property type="entry name" value="Aldolase_TIM"/>
</dbReference>
<dbReference type="CDD" id="cd00564">
    <property type="entry name" value="TMP_TenI"/>
    <property type="match status" value="1"/>
</dbReference>
<protein>
    <submittedName>
        <fullName evidence="4">Thiamine phosphate synthase</fullName>
    </submittedName>
</protein>
<comment type="caution">
    <text evidence="4">The sequence shown here is derived from an EMBL/GenBank/DDBJ whole genome shotgun (WGS) entry which is preliminary data.</text>
</comment>